<dbReference type="STRING" id="1379870.SD10_12100"/>
<dbReference type="CDD" id="cd04301">
    <property type="entry name" value="NAT_SF"/>
    <property type="match status" value="1"/>
</dbReference>
<evidence type="ECO:0000313" key="2">
    <source>
        <dbReference type="EMBL" id="AKD55535.1"/>
    </source>
</evidence>
<dbReference type="PROSITE" id="PS51186">
    <property type="entry name" value="GNAT"/>
    <property type="match status" value="1"/>
</dbReference>
<sequence>MTLLPILADHPYLTPIRTWYETSFPADERRSFQALCQLLPCAAMHLRGLVVQGQLIGFILYWHWPDMLFVEHFAIDPAQRGKQYGQQALSQLLLLESKSPYVLLEVELPQDTNSRRRIQFYERQGFSVNPFSYAQPPYQAGNPSIPMHLMSIPAISDHDTFDSLSKLIKERVYERFY</sequence>
<feature type="domain" description="N-acetyltransferase" evidence="1">
    <location>
        <begin position="1"/>
        <end position="152"/>
    </location>
</feature>
<dbReference type="Pfam" id="PF13508">
    <property type="entry name" value="Acetyltransf_7"/>
    <property type="match status" value="1"/>
</dbReference>
<accession>A0A0E3ZV11</accession>
<keyword evidence="3" id="KW-1185">Reference proteome</keyword>
<dbReference type="InterPro" id="IPR000182">
    <property type="entry name" value="GNAT_dom"/>
</dbReference>
<dbReference type="SUPFAM" id="SSF55729">
    <property type="entry name" value="Acyl-CoA N-acyltransferases (Nat)"/>
    <property type="match status" value="1"/>
</dbReference>
<proteinExistence type="predicted"/>
<dbReference type="Gene3D" id="3.40.630.30">
    <property type="match status" value="1"/>
</dbReference>
<dbReference type="GO" id="GO:0016747">
    <property type="term" value="F:acyltransferase activity, transferring groups other than amino-acyl groups"/>
    <property type="evidence" value="ECO:0007669"/>
    <property type="project" value="InterPro"/>
</dbReference>
<dbReference type="OrthoDB" id="9127144at2"/>
<dbReference type="Proteomes" id="UP000033054">
    <property type="component" value="Chromosome"/>
</dbReference>
<dbReference type="InterPro" id="IPR016181">
    <property type="entry name" value="Acyl_CoA_acyltransferase"/>
</dbReference>
<reference evidence="2 3" key="1">
    <citation type="journal article" date="2014" name="Curr. Microbiol.">
        <title>Spirosoma radiotolerans sp. nov., a gamma-radiation-resistant bacterium isolated from gamma ray-irradiated soil.</title>
        <authorList>
            <person name="Lee J.J."/>
            <person name="Srinivasan S."/>
            <person name="Lim S."/>
            <person name="Joe M."/>
            <person name="Im S."/>
            <person name="Bae S.I."/>
            <person name="Park K.R."/>
            <person name="Han J.H."/>
            <person name="Park S.H."/>
            <person name="Joo B.M."/>
            <person name="Park S.J."/>
            <person name="Kim M.K."/>
        </authorList>
    </citation>
    <scope>NUCLEOTIDE SEQUENCE [LARGE SCALE GENOMIC DNA]</scope>
    <source>
        <strain evidence="2 3">DG5A</strain>
    </source>
</reference>
<dbReference type="PATRIC" id="fig|1379870.5.peg.2626"/>
<keyword evidence="2" id="KW-0808">Transferase</keyword>
<dbReference type="HOGENOM" id="CLU_105077_1_2_10"/>
<evidence type="ECO:0000313" key="3">
    <source>
        <dbReference type="Proteomes" id="UP000033054"/>
    </source>
</evidence>
<dbReference type="KEGG" id="srd:SD10_12100"/>
<gene>
    <name evidence="2" type="ORF">SD10_12100</name>
</gene>
<evidence type="ECO:0000259" key="1">
    <source>
        <dbReference type="PROSITE" id="PS51186"/>
    </source>
</evidence>
<organism evidence="2 3">
    <name type="scientific">Spirosoma radiotolerans</name>
    <dbReference type="NCBI Taxonomy" id="1379870"/>
    <lineage>
        <taxon>Bacteria</taxon>
        <taxon>Pseudomonadati</taxon>
        <taxon>Bacteroidota</taxon>
        <taxon>Cytophagia</taxon>
        <taxon>Cytophagales</taxon>
        <taxon>Cytophagaceae</taxon>
        <taxon>Spirosoma</taxon>
    </lineage>
</organism>
<dbReference type="AlphaFoldDB" id="A0A0E3ZV11"/>
<dbReference type="RefSeq" id="WP_046574030.1">
    <property type="nucleotide sequence ID" value="NZ_CP010429.1"/>
</dbReference>
<name>A0A0E3ZV11_9BACT</name>
<protein>
    <submittedName>
        <fullName evidence="2">GCN5 family acetyltransferase</fullName>
    </submittedName>
</protein>
<dbReference type="EMBL" id="CP010429">
    <property type="protein sequence ID" value="AKD55535.1"/>
    <property type="molecule type" value="Genomic_DNA"/>
</dbReference>